<sequence>MHETQQHLCSTNHLDLGKETMIKSSAVLFGSNKKSSIVQVMFYLNICCHVTVLLNSVDIMEC</sequence>
<dbReference type="EMBL" id="GBRH01279487">
    <property type="protein sequence ID" value="JAD18408.1"/>
    <property type="molecule type" value="Transcribed_RNA"/>
</dbReference>
<organism evidence="1">
    <name type="scientific">Arundo donax</name>
    <name type="common">Giant reed</name>
    <name type="synonym">Donax arundinaceus</name>
    <dbReference type="NCBI Taxonomy" id="35708"/>
    <lineage>
        <taxon>Eukaryota</taxon>
        <taxon>Viridiplantae</taxon>
        <taxon>Streptophyta</taxon>
        <taxon>Embryophyta</taxon>
        <taxon>Tracheophyta</taxon>
        <taxon>Spermatophyta</taxon>
        <taxon>Magnoliopsida</taxon>
        <taxon>Liliopsida</taxon>
        <taxon>Poales</taxon>
        <taxon>Poaceae</taxon>
        <taxon>PACMAD clade</taxon>
        <taxon>Arundinoideae</taxon>
        <taxon>Arundineae</taxon>
        <taxon>Arundo</taxon>
    </lineage>
</organism>
<reference evidence="1" key="1">
    <citation type="submission" date="2014-09" db="EMBL/GenBank/DDBJ databases">
        <authorList>
            <person name="Magalhaes I.L.F."/>
            <person name="Oliveira U."/>
            <person name="Santos F.R."/>
            <person name="Vidigal T.H.D.A."/>
            <person name="Brescovit A.D."/>
            <person name="Santos A.J."/>
        </authorList>
    </citation>
    <scope>NUCLEOTIDE SEQUENCE</scope>
    <source>
        <tissue evidence="1">Shoot tissue taken approximately 20 cm above the soil surface</tissue>
    </source>
</reference>
<dbReference type="AlphaFoldDB" id="A0A0A8Y059"/>
<accession>A0A0A8Y059</accession>
<protein>
    <submittedName>
        <fullName evidence="1">Uncharacterized protein</fullName>
    </submittedName>
</protein>
<proteinExistence type="predicted"/>
<name>A0A0A8Y059_ARUDO</name>
<reference evidence="1" key="2">
    <citation type="journal article" date="2015" name="Data Brief">
        <title>Shoot transcriptome of the giant reed, Arundo donax.</title>
        <authorList>
            <person name="Barrero R.A."/>
            <person name="Guerrero F.D."/>
            <person name="Moolhuijzen P."/>
            <person name="Goolsby J.A."/>
            <person name="Tidwell J."/>
            <person name="Bellgard S.E."/>
            <person name="Bellgard M.I."/>
        </authorList>
    </citation>
    <scope>NUCLEOTIDE SEQUENCE</scope>
    <source>
        <tissue evidence="1">Shoot tissue taken approximately 20 cm above the soil surface</tissue>
    </source>
</reference>
<evidence type="ECO:0000313" key="1">
    <source>
        <dbReference type="EMBL" id="JAD18408.1"/>
    </source>
</evidence>